<accession>A0A9X0R3V3</accession>
<protein>
    <submittedName>
        <fullName evidence="1">Uncharacterized protein</fullName>
    </submittedName>
</protein>
<reference evidence="1" key="1">
    <citation type="submission" date="2020-08" db="EMBL/GenBank/DDBJ databases">
        <authorList>
            <person name="Hu Y."/>
            <person name="Nguyen S.V."/>
            <person name="Li F."/>
            <person name="Fanning S."/>
        </authorList>
    </citation>
    <scope>NUCLEOTIDE SEQUENCE</scope>
    <source>
        <strain evidence="1">SYSU D8009</strain>
    </source>
</reference>
<dbReference type="Proteomes" id="UP000600101">
    <property type="component" value="Unassembled WGS sequence"/>
</dbReference>
<dbReference type="RefSeq" id="WP_186773942.1">
    <property type="nucleotide sequence ID" value="NZ_JACOMF010000143.1"/>
</dbReference>
<dbReference type="EMBL" id="JACOMF010000143">
    <property type="protein sequence ID" value="MBC4019220.1"/>
    <property type="molecule type" value="Genomic_DNA"/>
</dbReference>
<organism evidence="1 2">
    <name type="scientific">Siccirubricoccus deserti</name>
    <dbReference type="NCBI Taxonomy" id="2013562"/>
    <lineage>
        <taxon>Bacteria</taxon>
        <taxon>Pseudomonadati</taxon>
        <taxon>Pseudomonadota</taxon>
        <taxon>Alphaproteobacteria</taxon>
        <taxon>Acetobacterales</taxon>
        <taxon>Roseomonadaceae</taxon>
        <taxon>Siccirubricoccus</taxon>
    </lineage>
</organism>
<evidence type="ECO:0000313" key="2">
    <source>
        <dbReference type="Proteomes" id="UP000600101"/>
    </source>
</evidence>
<evidence type="ECO:0000313" key="1">
    <source>
        <dbReference type="EMBL" id="MBC4019220.1"/>
    </source>
</evidence>
<proteinExistence type="predicted"/>
<name>A0A9X0R3V3_9PROT</name>
<gene>
    <name evidence="1" type="ORF">H7965_28810</name>
</gene>
<dbReference type="AlphaFoldDB" id="A0A9X0R3V3"/>
<keyword evidence="2" id="KW-1185">Reference proteome</keyword>
<comment type="caution">
    <text evidence="1">The sequence shown here is derived from an EMBL/GenBank/DDBJ whole genome shotgun (WGS) entry which is preliminary data.</text>
</comment>
<sequence length="52" mass="5825">MAFNGIDRREALADGGIADAIMHRSHARRRLAPWQRWMNVVLASIRGQAIAP</sequence>